<evidence type="ECO:0008006" key="3">
    <source>
        <dbReference type="Google" id="ProtNLM"/>
    </source>
</evidence>
<accession>E0IBI8</accession>
<organism evidence="1 2">
    <name type="scientific">Paenibacillus curdlanolyticus YK9</name>
    <dbReference type="NCBI Taxonomy" id="717606"/>
    <lineage>
        <taxon>Bacteria</taxon>
        <taxon>Bacillati</taxon>
        <taxon>Bacillota</taxon>
        <taxon>Bacilli</taxon>
        <taxon>Bacillales</taxon>
        <taxon>Paenibacillaceae</taxon>
        <taxon>Paenibacillus</taxon>
    </lineage>
</organism>
<gene>
    <name evidence="1" type="ORF">PaecuDRAFT_3027</name>
</gene>
<keyword evidence="2" id="KW-1185">Reference proteome</keyword>
<evidence type="ECO:0000313" key="1">
    <source>
        <dbReference type="EMBL" id="EFM10068.1"/>
    </source>
</evidence>
<name>E0IBI8_9BACL</name>
<dbReference type="RefSeq" id="WP_006039015.1">
    <property type="nucleotide sequence ID" value="NZ_AEDD01000008.1"/>
</dbReference>
<proteinExistence type="predicted"/>
<reference evidence="1 2" key="1">
    <citation type="submission" date="2010-07" db="EMBL/GenBank/DDBJ databases">
        <title>The draft genome of Paenibacillus curdlanolyticus YK9.</title>
        <authorList>
            <consortium name="US DOE Joint Genome Institute (JGI-PGF)"/>
            <person name="Lucas S."/>
            <person name="Copeland A."/>
            <person name="Lapidus A."/>
            <person name="Cheng J.-F."/>
            <person name="Bruce D."/>
            <person name="Goodwin L."/>
            <person name="Pitluck S."/>
            <person name="Land M.L."/>
            <person name="Hauser L."/>
            <person name="Chang Y.-J."/>
            <person name="Jeffries C."/>
            <person name="Anderson I.J."/>
            <person name="Johnson E."/>
            <person name="Loganathan U."/>
            <person name="Mulhopadhyay B."/>
            <person name="Kyrpides N."/>
            <person name="Woyke T.J."/>
        </authorList>
    </citation>
    <scope>NUCLEOTIDE SEQUENCE [LARGE SCALE GENOMIC DNA]</scope>
    <source>
        <strain evidence="1 2">YK9</strain>
    </source>
</reference>
<dbReference type="OrthoDB" id="2679237at2"/>
<dbReference type="EMBL" id="AEDD01000008">
    <property type="protein sequence ID" value="EFM10068.1"/>
    <property type="molecule type" value="Genomic_DNA"/>
</dbReference>
<evidence type="ECO:0000313" key="2">
    <source>
        <dbReference type="Proteomes" id="UP000005387"/>
    </source>
</evidence>
<sequence length="145" mass="16193">MNENKHRAVSHRIFSKSTRLLSLIVIAIVMIVALSACSAKAGESSEVHPKDVTVDFSTSPQVVHTREATTLIADVKGLKTLEGASLAFDIRKANWKGLPEVVNAQLVDGKYTISKKFEEKGEFFIYIHLYQDELHITKKKQIVVE</sequence>
<protein>
    <recommendedName>
        <fullName evidence="3">YtkA-like domain-containing protein</fullName>
    </recommendedName>
</protein>
<dbReference type="AlphaFoldDB" id="E0IBI8"/>
<dbReference type="Proteomes" id="UP000005387">
    <property type="component" value="Unassembled WGS sequence"/>
</dbReference>